<gene>
    <name evidence="1" type="ORF">ACFOUV_06320</name>
</gene>
<dbReference type="RefSeq" id="WP_379495945.1">
    <property type="nucleotide sequence ID" value="NZ_JBHSAO010000003.1"/>
</dbReference>
<name>A0ABV8GXZ8_9BACI</name>
<evidence type="ECO:0008006" key="3">
    <source>
        <dbReference type="Google" id="ProtNLM"/>
    </source>
</evidence>
<organism evidence="1 2">
    <name type="scientific">Oceanobacillus longus</name>
    <dbReference type="NCBI Taxonomy" id="930120"/>
    <lineage>
        <taxon>Bacteria</taxon>
        <taxon>Bacillati</taxon>
        <taxon>Bacillota</taxon>
        <taxon>Bacilli</taxon>
        <taxon>Bacillales</taxon>
        <taxon>Bacillaceae</taxon>
        <taxon>Oceanobacillus</taxon>
    </lineage>
</organism>
<accession>A0ABV8GXZ8</accession>
<comment type="caution">
    <text evidence="1">The sequence shown here is derived from an EMBL/GenBank/DDBJ whole genome shotgun (WGS) entry which is preliminary data.</text>
</comment>
<protein>
    <recommendedName>
        <fullName evidence="3">DUF4901 domain-containing protein</fullName>
    </recommendedName>
</protein>
<evidence type="ECO:0000313" key="1">
    <source>
        <dbReference type="EMBL" id="MFC4023439.1"/>
    </source>
</evidence>
<keyword evidence="2" id="KW-1185">Reference proteome</keyword>
<reference evidence="2" key="1">
    <citation type="journal article" date="2019" name="Int. J. Syst. Evol. Microbiol.">
        <title>The Global Catalogue of Microorganisms (GCM) 10K type strain sequencing project: providing services to taxonomists for standard genome sequencing and annotation.</title>
        <authorList>
            <consortium name="The Broad Institute Genomics Platform"/>
            <consortium name="The Broad Institute Genome Sequencing Center for Infectious Disease"/>
            <person name="Wu L."/>
            <person name="Ma J."/>
        </authorList>
    </citation>
    <scope>NUCLEOTIDE SEQUENCE [LARGE SCALE GENOMIC DNA]</scope>
    <source>
        <strain evidence="2">IBRC-M 10703</strain>
    </source>
</reference>
<sequence length="421" mass="48868">MNEKLQEIIDLTAEKFHLDHYFLKRHHIFQEQSNMEETSYILNMEWFPKDADETDEDYNPSGTASIDVDLHSKLVKRIIFVNGENKTDADFPLAASTELAIEWIEKETGLEFGRQFKLIHEEEKELLFQAAVDNVAVFPSGSIEMEHNEEGKLSLFSVDGIFPNEDQLNWEPFALTAEQIDPIVKSQSKLLEIPLENEEKWEAIFGTATVFVTNDGKRTISFEEVESPKSYKQKDVLLEWVEPIQERFSKREIDLSLEATPEEVFNVEQAPTNEELTMDDQQHAEKASRDFLRSEFPDDSGKWKLTGLWREKGYIFAQLKPAAPDARVIDRKIKLIIDEKNYQPVNYTDNSIILDMFEHFEKAEDPKLTKEEAFEKLRKHIEITPVYVFDKKQNRYILCGKIDCEYGVDAVTGDVVLLNEI</sequence>
<proteinExistence type="predicted"/>
<dbReference type="Proteomes" id="UP001595772">
    <property type="component" value="Unassembled WGS sequence"/>
</dbReference>
<evidence type="ECO:0000313" key="2">
    <source>
        <dbReference type="Proteomes" id="UP001595772"/>
    </source>
</evidence>
<dbReference type="EMBL" id="JBHSAO010000003">
    <property type="protein sequence ID" value="MFC4023439.1"/>
    <property type="molecule type" value="Genomic_DNA"/>
</dbReference>